<protein>
    <submittedName>
        <fullName evidence="1">Uncharacterized protein</fullName>
    </submittedName>
</protein>
<reference evidence="1 2" key="1">
    <citation type="journal article" date="2016" name="Nat. Commun.">
        <title>Thousands of microbial genomes shed light on interconnected biogeochemical processes in an aquifer system.</title>
        <authorList>
            <person name="Anantharaman K."/>
            <person name="Brown C.T."/>
            <person name="Hug L.A."/>
            <person name="Sharon I."/>
            <person name="Castelle C.J."/>
            <person name="Probst A.J."/>
            <person name="Thomas B.C."/>
            <person name="Singh A."/>
            <person name="Wilkins M.J."/>
            <person name="Karaoz U."/>
            <person name="Brodie E.L."/>
            <person name="Williams K.H."/>
            <person name="Hubbard S.S."/>
            <person name="Banfield J.F."/>
        </authorList>
    </citation>
    <scope>NUCLEOTIDE SEQUENCE [LARGE SCALE GENOMIC DNA]</scope>
</reference>
<evidence type="ECO:0000313" key="2">
    <source>
        <dbReference type="Proteomes" id="UP000176329"/>
    </source>
</evidence>
<comment type="caution">
    <text evidence="1">The sequence shown here is derived from an EMBL/GenBank/DDBJ whole genome shotgun (WGS) entry which is preliminary data.</text>
</comment>
<proteinExistence type="predicted"/>
<sequence>MFEISQDTQAEIEDIAAYLSQVYGFDFPLDVLEDCYSQVRDVPAVRSIAERVRARIEIDPDDIFDDERMGRHLSRLQRAFQFYVDEHLS</sequence>
<name>A0A1F6LN25_9BACT</name>
<dbReference type="AlphaFoldDB" id="A0A1F6LN25"/>
<evidence type="ECO:0000313" key="1">
    <source>
        <dbReference type="EMBL" id="OGH60771.1"/>
    </source>
</evidence>
<accession>A0A1F6LN25</accession>
<dbReference type="EMBL" id="MFPV01000054">
    <property type="protein sequence ID" value="OGH60771.1"/>
    <property type="molecule type" value="Genomic_DNA"/>
</dbReference>
<dbReference type="Proteomes" id="UP000176329">
    <property type="component" value="Unassembled WGS sequence"/>
</dbReference>
<gene>
    <name evidence="1" type="ORF">A2848_03340</name>
</gene>
<organism evidence="1 2">
    <name type="scientific">Candidatus Magasanikbacteria bacterium RIFCSPHIGHO2_01_FULL_50_8</name>
    <dbReference type="NCBI Taxonomy" id="1798674"/>
    <lineage>
        <taxon>Bacteria</taxon>
        <taxon>Candidatus Magasanikiibacteriota</taxon>
    </lineage>
</organism>